<accession>A0A1Y1T264</accession>
<feature type="chain" id="PRO_5012937418" description="SusD/RagB family nutrient-binding outer membrane lipoprotein" evidence="1">
    <location>
        <begin position="23"/>
        <end position="483"/>
    </location>
</feature>
<dbReference type="EMBL" id="ARYN01000010">
    <property type="protein sequence ID" value="ORL45110.1"/>
    <property type="molecule type" value="Genomic_DNA"/>
</dbReference>
<evidence type="ECO:0000313" key="2">
    <source>
        <dbReference type="EMBL" id="ORL45110.1"/>
    </source>
</evidence>
<dbReference type="InterPro" id="IPR011990">
    <property type="entry name" value="TPR-like_helical_dom_sf"/>
</dbReference>
<evidence type="ECO:0000256" key="1">
    <source>
        <dbReference type="SAM" id="SignalP"/>
    </source>
</evidence>
<sequence length="483" mass="55068">MMNKIKSILLNLLAVIAFTACTSDFEETNSDPNRIEEISPATLLNPIIYSLASHNAGRANAITFDLMQVSLPYPSVSGGLHRYDVSMGIGNSSWNNYYRWLKNIKEMQTAAITNEDVNYQAIALTLNAMVYANLTDLFGPVPMTEAVMAEEGILYPEFDTQEEIYTKILADLETANSLYDTSRDMVYLEDILFQNDVTRWQKFTNSLHMRLLLRISNRQPDSFQQLANMVNSPEVYPVFESTEESAILQVTGVEPNVSPWGRPQDFRLSVKIASFFIDNLNNWEDPRRPIIATTASETDENQNTINIGYKGIPSAYDGPESQFTYNASTFNIEQVTNPMQIFILTYAEVEFIKAELAQRGYINEDAKIHYQNGVIAAMEQLEVEAIPANYFENPEAAYNGSLERIMLQKYYALYFTDYQQWFEYRRTGYPELPTTEAMFNEAVIPSRLYYPTDLAIENPEGYAQGVELLGGNDDINTKVWWDN</sequence>
<name>A0A1Y1T264_9FLAO</name>
<dbReference type="AlphaFoldDB" id="A0A1Y1T264"/>
<evidence type="ECO:0000313" key="3">
    <source>
        <dbReference type="Proteomes" id="UP000192746"/>
    </source>
</evidence>
<proteinExistence type="predicted"/>
<dbReference type="PROSITE" id="PS51257">
    <property type="entry name" value="PROKAR_LIPOPROTEIN"/>
    <property type="match status" value="1"/>
</dbReference>
<keyword evidence="3" id="KW-1185">Reference proteome</keyword>
<dbReference type="STRING" id="1185767.IIF7_11682"/>
<dbReference type="Gene3D" id="1.25.40.390">
    <property type="match status" value="1"/>
</dbReference>
<dbReference type="Proteomes" id="UP000192746">
    <property type="component" value="Unassembled WGS sequence"/>
</dbReference>
<protein>
    <recommendedName>
        <fullName evidence="4">SusD/RagB family nutrient-binding outer membrane lipoprotein</fullName>
    </recommendedName>
</protein>
<feature type="signal peptide" evidence="1">
    <location>
        <begin position="1"/>
        <end position="22"/>
    </location>
</feature>
<gene>
    <name evidence="2" type="ORF">IIF7_11682</name>
</gene>
<keyword evidence="1" id="KW-0732">Signal</keyword>
<organism evidence="2 3">
    <name type="scientific">Zunongwangia atlantica 22II14-10F7</name>
    <dbReference type="NCBI Taxonomy" id="1185767"/>
    <lineage>
        <taxon>Bacteria</taxon>
        <taxon>Pseudomonadati</taxon>
        <taxon>Bacteroidota</taxon>
        <taxon>Flavobacteriia</taxon>
        <taxon>Flavobacteriales</taxon>
        <taxon>Flavobacteriaceae</taxon>
        <taxon>Zunongwangia</taxon>
    </lineage>
</organism>
<evidence type="ECO:0008006" key="4">
    <source>
        <dbReference type="Google" id="ProtNLM"/>
    </source>
</evidence>
<dbReference type="InterPro" id="IPR041662">
    <property type="entry name" value="SusD-like_2"/>
</dbReference>
<comment type="caution">
    <text evidence="2">The sequence shown here is derived from an EMBL/GenBank/DDBJ whole genome shotgun (WGS) entry which is preliminary data.</text>
</comment>
<dbReference type="Pfam" id="PF12771">
    <property type="entry name" value="SusD-like_2"/>
    <property type="match status" value="1"/>
</dbReference>
<reference evidence="2 3" key="1">
    <citation type="submission" date="2013-04" db="EMBL/GenBank/DDBJ databases">
        <title>Zunongwangia sp. 22II14-10F7 Genome Sequencing.</title>
        <authorList>
            <person name="Lai Q."/>
            <person name="Shao Z."/>
        </authorList>
    </citation>
    <scope>NUCLEOTIDE SEQUENCE [LARGE SCALE GENOMIC DNA]</scope>
    <source>
        <strain evidence="2 3">22II14-10F7</strain>
    </source>
</reference>
<dbReference type="OrthoDB" id="725917at2"/>
<dbReference type="SUPFAM" id="SSF48452">
    <property type="entry name" value="TPR-like"/>
    <property type="match status" value="1"/>
</dbReference>